<accession>A0A3E0X091</accession>
<name>A0A3E0X091_9GAMM</name>
<evidence type="ECO:0000313" key="1">
    <source>
        <dbReference type="EMBL" id="RFA38039.1"/>
    </source>
</evidence>
<proteinExistence type="predicted"/>
<evidence type="ECO:0000313" key="2">
    <source>
        <dbReference type="Proteomes" id="UP000256763"/>
    </source>
</evidence>
<dbReference type="RefSeq" id="WP_116301354.1">
    <property type="nucleotide sequence ID" value="NZ_NFZV01000004.1"/>
</dbReference>
<evidence type="ECO:0008006" key="3">
    <source>
        <dbReference type="Google" id="ProtNLM"/>
    </source>
</evidence>
<dbReference type="SUPFAM" id="SSF158791">
    <property type="entry name" value="MgtE N-terminal domain-like"/>
    <property type="match status" value="1"/>
</dbReference>
<organism evidence="1 2">
    <name type="scientific">Alkalilimnicola ehrlichii</name>
    <dbReference type="NCBI Taxonomy" id="351052"/>
    <lineage>
        <taxon>Bacteria</taxon>
        <taxon>Pseudomonadati</taxon>
        <taxon>Pseudomonadota</taxon>
        <taxon>Gammaproteobacteria</taxon>
        <taxon>Chromatiales</taxon>
        <taxon>Ectothiorhodospiraceae</taxon>
        <taxon>Alkalilimnicola</taxon>
    </lineage>
</organism>
<reference evidence="2" key="1">
    <citation type="submission" date="2017-05" db="EMBL/GenBank/DDBJ databases">
        <authorList>
            <person name="Sharma S."/>
            <person name="Sidhu C."/>
            <person name="Pinnaka A.K."/>
        </authorList>
    </citation>
    <scope>NUCLEOTIDE SEQUENCE [LARGE SCALE GENOMIC DNA]</scope>
    <source>
        <strain evidence="2">AK93</strain>
    </source>
</reference>
<sequence>MAERKEIIDFSALVERGDWEVVAEVLASLPEHEVAGRLEQLEAEQRLRAFALLPPTRRTRVYSALNPAKQNRALAQVLAAVR</sequence>
<dbReference type="Proteomes" id="UP000256763">
    <property type="component" value="Unassembled WGS sequence"/>
</dbReference>
<gene>
    <name evidence="1" type="ORF">CAL65_06785</name>
</gene>
<dbReference type="InterPro" id="IPR038076">
    <property type="entry name" value="MgtE_N_sf"/>
</dbReference>
<comment type="caution">
    <text evidence="1">The sequence shown here is derived from an EMBL/GenBank/DDBJ whole genome shotgun (WGS) entry which is preliminary data.</text>
</comment>
<dbReference type="Gene3D" id="1.25.60.10">
    <property type="entry name" value="MgtE N-terminal domain-like"/>
    <property type="match status" value="1"/>
</dbReference>
<keyword evidence="2" id="KW-1185">Reference proteome</keyword>
<dbReference type="AlphaFoldDB" id="A0A3E0X091"/>
<protein>
    <recommendedName>
        <fullName evidence="3">Magnesium transporter MgtE intracellular domain-containing protein</fullName>
    </recommendedName>
</protein>
<dbReference type="EMBL" id="NFZW01000005">
    <property type="protein sequence ID" value="RFA38039.1"/>
    <property type="molecule type" value="Genomic_DNA"/>
</dbReference>